<sequence length="59" mass="6528">MLSNYRPWSAVSPGSYFIAGEKSDNILVSDDIMLMNDQNISETTSGTVAFKVIEEVKNN</sequence>
<protein>
    <submittedName>
        <fullName evidence="1">Uncharacterized protein</fullName>
    </submittedName>
</protein>
<organism evidence="1 2">
    <name type="scientific">Weissella cibaria</name>
    <dbReference type="NCBI Taxonomy" id="137591"/>
    <lineage>
        <taxon>Bacteria</taxon>
        <taxon>Bacillati</taxon>
        <taxon>Bacillota</taxon>
        <taxon>Bacilli</taxon>
        <taxon>Lactobacillales</taxon>
        <taxon>Lactobacillaceae</taxon>
        <taxon>Weissella</taxon>
    </lineage>
</organism>
<reference evidence="1 2" key="1">
    <citation type="submission" date="2017-04" db="EMBL/GenBank/DDBJ databases">
        <title>The genome sequence of Weissella cibaria isolated from wild Drosophila.</title>
        <authorList>
            <person name="Ricks N.J."/>
            <person name="Carroll C."/>
            <person name="Walters A."/>
            <person name="Newell P.D."/>
            <person name="Chaston J.M."/>
        </authorList>
    </citation>
    <scope>NUCLEOTIDE SEQUENCE [LARGE SCALE GENOMIC DNA]</scope>
    <source>
        <strain evidence="1 2">DmW_103</strain>
    </source>
</reference>
<dbReference type="EMBL" id="NDXJ01000005">
    <property type="protein sequence ID" value="OSP89690.1"/>
    <property type="molecule type" value="Genomic_DNA"/>
</dbReference>
<proteinExistence type="predicted"/>
<evidence type="ECO:0000313" key="2">
    <source>
        <dbReference type="Proteomes" id="UP000193588"/>
    </source>
</evidence>
<accession>A0A1X4JLN3</accession>
<gene>
    <name evidence="1" type="ORF">B9D04_03985</name>
</gene>
<evidence type="ECO:0000313" key="1">
    <source>
        <dbReference type="EMBL" id="OSP89690.1"/>
    </source>
</evidence>
<dbReference type="Proteomes" id="UP000193588">
    <property type="component" value="Unassembled WGS sequence"/>
</dbReference>
<name>A0A1X4JLN3_9LACO</name>
<comment type="caution">
    <text evidence="1">The sequence shown here is derived from an EMBL/GenBank/DDBJ whole genome shotgun (WGS) entry which is preliminary data.</text>
</comment>
<dbReference type="AlphaFoldDB" id="A0A1X4JLN3"/>